<sequence length="95" mass="10324">MPDLLGRERQDGAFLQRVEGFARLLPSLRDQAQLRAIVAPVYFLLKLGEAVDGRSQPGNAAYDGFYGVLDGRRFGFGLGCVFGHPASLHTDSQAT</sequence>
<dbReference type="HOGENOM" id="CLU_2371318_0_0_5"/>
<keyword evidence="2" id="KW-1185">Reference proteome</keyword>
<accession>A0A0A7PMY0</accession>
<evidence type="ECO:0000313" key="2">
    <source>
        <dbReference type="Proteomes" id="UP000030907"/>
    </source>
</evidence>
<dbReference type="AlphaFoldDB" id="A0A0A7PMY0"/>
<proteinExistence type="predicted"/>
<name>A0A0A7PMY0_9SPHN</name>
<protein>
    <submittedName>
        <fullName evidence="1">Uncharacterized protein</fullName>
    </submittedName>
</protein>
<dbReference type="KEGG" id="sphk:SKP52_11725"/>
<gene>
    <name evidence="1" type="ORF">SKP52_11725</name>
</gene>
<evidence type="ECO:0000313" key="1">
    <source>
        <dbReference type="EMBL" id="AJA09242.1"/>
    </source>
</evidence>
<reference evidence="1 2" key="1">
    <citation type="journal article" date="2015" name="Int. J. Syst. Evol. Microbiol.">
        <title>Description of Sphingopyxis fribergensis sp. nov. - a soil bacterium with the ability to degrade styrene and phenylacetic acid.</title>
        <authorList>
            <person name="Oelschlagel M."/>
            <person name="Ruckert C."/>
            <person name="Kalinowski J."/>
            <person name="Schmidt G."/>
            <person name="Schlomann M."/>
            <person name="Tischler D."/>
        </authorList>
    </citation>
    <scope>NUCLEOTIDE SEQUENCE [LARGE SCALE GENOMIC DNA]</scope>
    <source>
        <strain evidence="1 2">Kp5.2</strain>
    </source>
</reference>
<dbReference type="EMBL" id="CP009122">
    <property type="protein sequence ID" value="AJA09242.1"/>
    <property type="molecule type" value="Genomic_DNA"/>
</dbReference>
<dbReference type="Proteomes" id="UP000030907">
    <property type="component" value="Chromosome"/>
</dbReference>
<organism evidence="1 2">
    <name type="scientific">Sphingopyxis fribergensis</name>
    <dbReference type="NCBI Taxonomy" id="1515612"/>
    <lineage>
        <taxon>Bacteria</taxon>
        <taxon>Pseudomonadati</taxon>
        <taxon>Pseudomonadota</taxon>
        <taxon>Alphaproteobacteria</taxon>
        <taxon>Sphingomonadales</taxon>
        <taxon>Sphingomonadaceae</taxon>
        <taxon>Sphingopyxis</taxon>
    </lineage>
</organism>